<feature type="domain" description="EF-1-gamma C-terminal" evidence="2">
    <location>
        <begin position="11"/>
        <end position="115"/>
    </location>
</feature>
<evidence type="ECO:0000259" key="2">
    <source>
        <dbReference type="PROSITE" id="PS50040"/>
    </source>
</evidence>
<dbReference type="KEGG" id="tcr:508221.670"/>
<name>Q4E5U5_TRYCC</name>
<comment type="caution">
    <text evidence="3">The sequence shown here is derived from an EMBL/GenBank/DDBJ whole genome shotgun (WGS) entry which is preliminary data.</text>
</comment>
<keyword evidence="4" id="KW-1185">Reference proteome</keyword>
<keyword evidence="1" id="KW-0648">Protein biosynthesis</keyword>
<evidence type="ECO:0000313" key="3">
    <source>
        <dbReference type="EMBL" id="EAO00168.1"/>
    </source>
</evidence>
<proteinExistence type="predicted"/>
<dbReference type="STRING" id="353153.Q4E5U5"/>
<dbReference type="AlphaFoldDB" id="Q4E5U5"/>
<dbReference type="Pfam" id="PF00647">
    <property type="entry name" value="EF1G"/>
    <property type="match status" value="1"/>
</dbReference>
<protein>
    <submittedName>
        <fullName evidence="3">Elongation factor 1-gamma (EF-1-gamma), putative</fullName>
    </submittedName>
</protein>
<dbReference type="SUPFAM" id="SSF89942">
    <property type="entry name" value="eEF1-gamma domain"/>
    <property type="match status" value="1"/>
</dbReference>
<dbReference type="PANTHER" id="PTHR43986">
    <property type="entry name" value="ELONGATION FACTOR 1-GAMMA"/>
    <property type="match status" value="1"/>
</dbReference>
<dbReference type="InterPro" id="IPR001662">
    <property type="entry name" value="EF1B_G_C"/>
</dbReference>
<dbReference type="PANTHER" id="PTHR43986:SF9">
    <property type="entry name" value="FACTOR 1 GAMMA, PUTATIVE-RELATED"/>
    <property type="match status" value="1"/>
</dbReference>
<dbReference type="Proteomes" id="UP000002296">
    <property type="component" value="Unassembled WGS sequence"/>
</dbReference>
<evidence type="ECO:0000256" key="1">
    <source>
        <dbReference type="PROSITE-ProRule" id="PRU00519"/>
    </source>
</evidence>
<dbReference type="PROSITE" id="PS50040">
    <property type="entry name" value="EF1G_C"/>
    <property type="match status" value="1"/>
</dbReference>
<dbReference type="GO" id="GO:0005737">
    <property type="term" value="C:cytoplasm"/>
    <property type="evidence" value="ECO:0007669"/>
    <property type="project" value="TreeGrafter"/>
</dbReference>
<dbReference type="EMBL" id="AAHK01000002">
    <property type="protein sequence ID" value="EAO00168.1"/>
    <property type="molecule type" value="Genomic_DNA"/>
</dbReference>
<organism evidence="3 4">
    <name type="scientific">Trypanosoma cruzi (strain CL Brener)</name>
    <dbReference type="NCBI Taxonomy" id="353153"/>
    <lineage>
        <taxon>Eukaryota</taxon>
        <taxon>Discoba</taxon>
        <taxon>Euglenozoa</taxon>
        <taxon>Kinetoplastea</taxon>
        <taxon>Metakinetoplastina</taxon>
        <taxon>Trypanosomatida</taxon>
        <taxon>Trypanosomatidae</taxon>
        <taxon>Trypanosoma</taxon>
        <taxon>Schizotrypanum</taxon>
    </lineage>
</organism>
<sequence>MTVAVLSAHIHTHFLVSLWELDAVKVDYSHTDTRMVAAPYFFQHCDAAGHTTLWCHKYKDNKVQCVTANLIRMWLQRMEHVRKYALGVALMIGEERQHDVVAQRGRMMDCLCWRV</sequence>
<dbReference type="RefSeq" id="XP_822019.1">
    <property type="nucleotide sequence ID" value="XM_816926.1"/>
</dbReference>
<reference evidence="3 4" key="1">
    <citation type="journal article" date="2005" name="Science">
        <title>The genome sequence of Trypanosoma cruzi, etiologic agent of Chagas disease.</title>
        <authorList>
            <person name="El-Sayed N.M."/>
            <person name="Myler P.J."/>
            <person name="Bartholomeu D.C."/>
            <person name="Nilsson D."/>
            <person name="Aggarwal G."/>
            <person name="Tran A.N."/>
            <person name="Ghedin E."/>
            <person name="Worthey E.A."/>
            <person name="Delcher A.L."/>
            <person name="Blandin G."/>
            <person name="Westenberger S.J."/>
            <person name="Caler E."/>
            <person name="Cerqueira G.C."/>
            <person name="Branche C."/>
            <person name="Haas B."/>
            <person name="Anupama A."/>
            <person name="Arner E."/>
            <person name="Aslund L."/>
            <person name="Attipoe P."/>
            <person name="Bontempi E."/>
            <person name="Bringaud F."/>
            <person name="Burton P."/>
            <person name="Cadag E."/>
            <person name="Campbell D.A."/>
            <person name="Carrington M."/>
            <person name="Crabtree J."/>
            <person name="Darban H."/>
            <person name="da Silveira J.F."/>
            <person name="de Jong P."/>
            <person name="Edwards K."/>
            <person name="Englund P.T."/>
            <person name="Fazelina G."/>
            <person name="Feldblyum T."/>
            <person name="Ferella M."/>
            <person name="Frasch A.C."/>
            <person name="Gull K."/>
            <person name="Horn D."/>
            <person name="Hou L."/>
            <person name="Huang Y."/>
            <person name="Kindlund E."/>
            <person name="Klingbeil M."/>
            <person name="Kluge S."/>
            <person name="Koo H."/>
            <person name="Lacerda D."/>
            <person name="Levin M.J."/>
            <person name="Lorenzi H."/>
            <person name="Louie T."/>
            <person name="Machado C.R."/>
            <person name="McCulloch R."/>
            <person name="McKenna A."/>
            <person name="Mizuno Y."/>
            <person name="Mottram J.C."/>
            <person name="Nelson S."/>
            <person name="Ochaya S."/>
            <person name="Osoegawa K."/>
            <person name="Pai G."/>
            <person name="Parsons M."/>
            <person name="Pentony M."/>
            <person name="Pettersson U."/>
            <person name="Pop M."/>
            <person name="Ramirez J.L."/>
            <person name="Rinta J."/>
            <person name="Robertson L."/>
            <person name="Salzberg S.L."/>
            <person name="Sanchez D.O."/>
            <person name="Seyler A."/>
            <person name="Sharma R."/>
            <person name="Shetty J."/>
            <person name="Simpson A.J."/>
            <person name="Sisk E."/>
            <person name="Tammi M.T."/>
            <person name="Tarleton R."/>
            <person name="Teixeira S."/>
            <person name="Van Aken S."/>
            <person name="Vogt C."/>
            <person name="Ward P.N."/>
            <person name="Wickstead B."/>
            <person name="Wortman J."/>
            <person name="White O."/>
            <person name="Fraser C.M."/>
            <person name="Stuart K.D."/>
            <person name="Andersson B."/>
        </authorList>
    </citation>
    <scope>NUCLEOTIDE SEQUENCE [LARGE SCALE GENOMIC DNA]</scope>
    <source>
        <strain evidence="3 4">CL Brener</strain>
    </source>
</reference>
<dbReference type="SMART" id="SM01183">
    <property type="entry name" value="EF1G"/>
    <property type="match status" value="1"/>
</dbReference>
<dbReference type="InterPro" id="IPR036433">
    <property type="entry name" value="EF1B_G_C_sf"/>
</dbReference>
<gene>
    <name evidence="3" type="ORF">Tc00.1047053508221.670</name>
</gene>
<keyword evidence="1 3" id="KW-0251">Elongation factor</keyword>
<accession>Q4E5U5</accession>
<evidence type="ECO:0000313" key="4">
    <source>
        <dbReference type="Proteomes" id="UP000002296"/>
    </source>
</evidence>
<dbReference type="PaxDb" id="353153-Q4E5U5"/>
<dbReference type="GO" id="GO:0005634">
    <property type="term" value="C:nucleus"/>
    <property type="evidence" value="ECO:0007669"/>
    <property type="project" value="TreeGrafter"/>
</dbReference>
<dbReference type="InParanoid" id="Q4E5U5"/>
<dbReference type="GeneID" id="3555084"/>
<dbReference type="InterPro" id="IPR050802">
    <property type="entry name" value="EF-GSTs"/>
</dbReference>
<dbReference type="GO" id="GO:0003746">
    <property type="term" value="F:translation elongation factor activity"/>
    <property type="evidence" value="ECO:0007669"/>
    <property type="project" value="UniProtKB-UniRule"/>
</dbReference>
<dbReference type="Gene3D" id="3.30.70.1010">
    <property type="entry name" value="Translation elongation factor EF1B, gamma chain, conserved domain"/>
    <property type="match status" value="1"/>
</dbReference>